<dbReference type="InterPro" id="IPR011989">
    <property type="entry name" value="ARM-like"/>
</dbReference>
<comment type="caution">
    <text evidence="1">The sequence shown here is derived from an EMBL/GenBank/DDBJ whole genome shotgun (WGS) entry which is preliminary data.</text>
</comment>
<evidence type="ECO:0000313" key="2">
    <source>
        <dbReference type="Proteomes" id="UP000031036"/>
    </source>
</evidence>
<proteinExistence type="predicted"/>
<protein>
    <submittedName>
        <fullName evidence="1">Uncharacterized protein</fullName>
    </submittedName>
</protein>
<dbReference type="Proteomes" id="UP000031036">
    <property type="component" value="Unassembled WGS sequence"/>
</dbReference>
<name>A0A0B2VFQ3_TOXCA</name>
<dbReference type="InterPro" id="IPR016024">
    <property type="entry name" value="ARM-type_fold"/>
</dbReference>
<gene>
    <name evidence="1" type="ORF">Tcan_17014</name>
</gene>
<keyword evidence="2" id="KW-1185">Reference proteome</keyword>
<dbReference type="OrthoDB" id="5784745at2759"/>
<organism evidence="1 2">
    <name type="scientific">Toxocara canis</name>
    <name type="common">Canine roundworm</name>
    <dbReference type="NCBI Taxonomy" id="6265"/>
    <lineage>
        <taxon>Eukaryota</taxon>
        <taxon>Metazoa</taxon>
        <taxon>Ecdysozoa</taxon>
        <taxon>Nematoda</taxon>
        <taxon>Chromadorea</taxon>
        <taxon>Rhabditida</taxon>
        <taxon>Spirurina</taxon>
        <taxon>Ascaridomorpha</taxon>
        <taxon>Ascaridoidea</taxon>
        <taxon>Toxocaridae</taxon>
        <taxon>Toxocara</taxon>
    </lineage>
</organism>
<dbReference type="AlphaFoldDB" id="A0A0B2VFQ3"/>
<accession>A0A0B2VFQ3</accession>
<dbReference type="EMBL" id="JPKZ01001751">
    <property type="protein sequence ID" value="KHN80269.1"/>
    <property type="molecule type" value="Genomic_DNA"/>
</dbReference>
<dbReference type="OMA" id="ANYCLEP"/>
<dbReference type="Gene3D" id="1.25.10.10">
    <property type="entry name" value="Leucine-rich Repeat Variant"/>
    <property type="match status" value="1"/>
</dbReference>
<reference evidence="1 2" key="1">
    <citation type="submission" date="2014-11" db="EMBL/GenBank/DDBJ databases">
        <title>Genetic blueprint of the zoonotic pathogen Toxocara canis.</title>
        <authorList>
            <person name="Zhu X.-Q."/>
            <person name="Korhonen P.K."/>
            <person name="Cai H."/>
            <person name="Young N.D."/>
            <person name="Nejsum P."/>
            <person name="von Samson-Himmelstjerna G."/>
            <person name="Boag P.R."/>
            <person name="Tan P."/>
            <person name="Li Q."/>
            <person name="Min J."/>
            <person name="Yang Y."/>
            <person name="Wang X."/>
            <person name="Fang X."/>
            <person name="Hall R.S."/>
            <person name="Hofmann A."/>
            <person name="Sternberg P.W."/>
            <person name="Jex A.R."/>
            <person name="Gasser R.B."/>
        </authorList>
    </citation>
    <scope>NUCLEOTIDE SEQUENCE [LARGE SCALE GENOMIC DNA]</scope>
    <source>
        <strain evidence="1">PN_DK_2014</strain>
    </source>
</reference>
<dbReference type="SUPFAM" id="SSF48371">
    <property type="entry name" value="ARM repeat"/>
    <property type="match status" value="1"/>
</dbReference>
<sequence length="113" mass="12650">MEELDDELVDDIRRCPEKLFPQFLFGADTLSTVELLNRLIATENGYEVVIGCLSCWQDIIGANLCLEPIASELLHSDESSVQLASLTLINQLLLHSPNPVAKIRIRHELKGVH</sequence>
<evidence type="ECO:0000313" key="1">
    <source>
        <dbReference type="EMBL" id="KHN80269.1"/>
    </source>
</evidence>